<dbReference type="Proteomes" id="UP000316079">
    <property type="component" value="Unassembled WGS sequence"/>
</dbReference>
<keyword evidence="3" id="KW-1185">Reference proteome</keyword>
<protein>
    <submittedName>
        <fullName evidence="2">Uncharacterized protein</fullName>
    </submittedName>
</protein>
<proteinExistence type="predicted"/>
<gene>
    <name evidence="2" type="ORF">DNTS_021622</name>
</gene>
<comment type="caution">
    <text evidence="2">The sequence shown here is derived from an EMBL/GenBank/DDBJ whole genome shotgun (WGS) entry which is preliminary data.</text>
</comment>
<accession>A0A553QXQ4</accession>
<feature type="region of interest" description="Disordered" evidence="1">
    <location>
        <begin position="296"/>
        <end position="317"/>
    </location>
</feature>
<organism evidence="2 3">
    <name type="scientific">Danionella cerebrum</name>
    <dbReference type="NCBI Taxonomy" id="2873325"/>
    <lineage>
        <taxon>Eukaryota</taxon>
        <taxon>Metazoa</taxon>
        <taxon>Chordata</taxon>
        <taxon>Craniata</taxon>
        <taxon>Vertebrata</taxon>
        <taxon>Euteleostomi</taxon>
        <taxon>Actinopterygii</taxon>
        <taxon>Neopterygii</taxon>
        <taxon>Teleostei</taxon>
        <taxon>Ostariophysi</taxon>
        <taxon>Cypriniformes</taxon>
        <taxon>Danionidae</taxon>
        <taxon>Danioninae</taxon>
        <taxon>Danionella</taxon>
    </lineage>
</organism>
<reference evidence="2 3" key="1">
    <citation type="journal article" date="2019" name="Sci. Data">
        <title>Hybrid genome assembly and annotation of Danionella translucida.</title>
        <authorList>
            <person name="Kadobianskyi M."/>
            <person name="Schulze L."/>
            <person name="Schuelke M."/>
            <person name="Judkewitz B."/>
        </authorList>
    </citation>
    <scope>NUCLEOTIDE SEQUENCE [LARGE SCALE GENOMIC DNA]</scope>
    <source>
        <strain evidence="2 3">Bolton</strain>
    </source>
</reference>
<evidence type="ECO:0000256" key="1">
    <source>
        <dbReference type="SAM" id="MobiDB-lite"/>
    </source>
</evidence>
<name>A0A553QXQ4_9TELE</name>
<dbReference type="EMBL" id="SRMA01025430">
    <property type="protein sequence ID" value="TRY94735.1"/>
    <property type="molecule type" value="Genomic_DNA"/>
</dbReference>
<feature type="compositionally biased region" description="Basic and acidic residues" evidence="1">
    <location>
        <begin position="300"/>
        <end position="310"/>
    </location>
</feature>
<sequence length="377" mass="41587">MLCGRTHPATVQAQLVVFHHGHAPPTTPAAILRRLDQFLNATKENDSTRTKTATVGDCERLDEDSENTDLRRESAFGITVAAKQSKFEHERELLNKMESLSNMIDLEGIAESNAKDVVSVVSSTEPGTKKELNGNLSPEFMSMPISKVSNYELEPYSGHALLEPDLNINSGDMEYSDISSCSDTEPNLDGKSSSPIEPAICANEETQPFEGVDQNVRNSVDFLLEISPSTLKEISEPCPKQDAEPQVTADETTVDVNHMNGDCNDEPPLTNADTPCGELQRVDDLKCAEDELVESTDLEIESRDKAENPEHGNGSPGICQLEINQQVLGDTLFNTDPGNPTDERKCLTSEEHVERDIWVCMSENENPIFQGKRLLKR</sequence>
<evidence type="ECO:0000313" key="3">
    <source>
        <dbReference type="Proteomes" id="UP000316079"/>
    </source>
</evidence>
<evidence type="ECO:0000313" key="2">
    <source>
        <dbReference type="EMBL" id="TRY94735.1"/>
    </source>
</evidence>
<dbReference type="AlphaFoldDB" id="A0A553QXQ4"/>
<dbReference type="OrthoDB" id="6077919at2759"/>